<evidence type="ECO:0000256" key="4">
    <source>
        <dbReference type="ARBA" id="ARBA00022692"/>
    </source>
</evidence>
<dbReference type="GO" id="GO:0005741">
    <property type="term" value="C:mitochondrial outer membrane"/>
    <property type="evidence" value="ECO:0007669"/>
    <property type="project" value="UniProtKB-SubCell"/>
</dbReference>
<accession>A0A8J6C0N7</accession>
<keyword evidence="8" id="KW-0811">Translocation</keyword>
<evidence type="ECO:0000256" key="10">
    <source>
        <dbReference type="ARBA" id="ARBA00023136"/>
    </source>
</evidence>
<evidence type="ECO:0000256" key="6">
    <source>
        <dbReference type="ARBA" id="ARBA00022927"/>
    </source>
</evidence>
<evidence type="ECO:0000256" key="2">
    <source>
        <dbReference type="ARBA" id="ARBA00009874"/>
    </source>
</evidence>
<evidence type="ECO:0008006" key="15">
    <source>
        <dbReference type="Google" id="ProtNLM"/>
    </source>
</evidence>
<dbReference type="PANTHER" id="PTHR46867">
    <property type="entry name" value="MITOCHONDRIAL IMPORT RECEPTOR SUBUNIT TOM9-2"/>
    <property type="match status" value="1"/>
</dbReference>
<keyword evidence="6" id="KW-0653">Protein transport</keyword>
<evidence type="ECO:0000313" key="14">
    <source>
        <dbReference type="Proteomes" id="UP000751190"/>
    </source>
</evidence>
<dbReference type="OrthoDB" id="10016939at2759"/>
<reference evidence="13" key="1">
    <citation type="submission" date="2021-05" db="EMBL/GenBank/DDBJ databases">
        <title>The genome of the haptophyte Pavlova lutheri (Diacronema luteri, Pavlovales) - a model for lipid biosynthesis in eukaryotic algae.</title>
        <authorList>
            <person name="Hulatt C.J."/>
            <person name="Posewitz M.C."/>
        </authorList>
    </citation>
    <scope>NUCLEOTIDE SEQUENCE</scope>
    <source>
        <strain evidence="13">NIVA-4/92</strain>
    </source>
</reference>
<proteinExistence type="inferred from homology"/>
<evidence type="ECO:0000256" key="1">
    <source>
        <dbReference type="ARBA" id="ARBA00004572"/>
    </source>
</evidence>
<dbReference type="InterPro" id="IPR005683">
    <property type="entry name" value="Tom22"/>
</dbReference>
<dbReference type="GO" id="GO:0006886">
    <property type="term" value="P:intracellular protein transport"/>
    <property type="evidence" value="ECO:0007669"/>
    <property type="project" value="InterPro"/>
</dbReference>
<keyword evidence="14" id="KW-1185">Reference proteome</keyword>
<comment type="subcellular location">
    <subcellularLocation>
        <location evidence="1">Mitochondrion outer membrane</location>
        <topology evidence="1">Single-pass membrane protein</topology>
    </subcellularLocation>
</comment>
<evidence type="ECO:0000313" key="13">
    <source>
        <dbReference type="EMBL" id="KAG8458062.1"/>
    </source>
</evidence>
<dbReference type="EMBL" id="JAGTXO010000057">
    <property type="protein sequence ID" value="KAG8458062.1"/>
    <property type="molecule type" value="Genomic_DNA"/>
</dbReference>
<feature type="transmembrane region" description="Helical" evidence="12">
    <location>
        <begin position="40"/>
        <end position="59"/>
    </location>
</feature>
<keyword evidence="4 12" id="KW-0812">Transmembrane</keyword>
<evidence type="ECO:0000256" key="3">
    <source>
        <dbReference type="ARBA" id="ARBA00022448"/>
    </source>
</evidence>
<dbReference type="InterPro" id="IPR017411">
    <property type="entry name" value="Tom22_pln"/>
</dbReference>
<evidence type="ECO:0000256" key="9">
    <source>
        <dbReference type="ARBA" id="ARBA00023128"/>
    </source>
</evidence>
<name>A0A8J6C0N7_DIALT</name>
<dbReference type="Proteomes" id="UP000751190">
    <property type="component" value="Unassembled WGS sequence"/>
</dbReference>
<gene>
    <name evidence="13" type="ORF">KFE25_012722</name>
</gene>
<keyword evidence="9" id="KW-0496">Mitochondrion</keyword>
<evidence type="ECO:0000256" key="7">
    <source>
        <dbReference type="ARBA" id="ARBA00022989"/>
    </source>
</evidence>
<dbReference type="OMA" id="MVAYETP"/>
<keyword evidence="11" id="KW-0675">Receptor</keyword>
<evidence type="ECO:0000256" key="5">
    <source>
        <dbReference type="ARBA" id="ARBA00022787"/>
    </source>
</evidence>
<evidence type="ECO:0000256" key="8">
    <source>
        <dbReference type="ARBA" id="ARBA00023010"/>
    </source>
</evidence>
<protein>
    <recommendedName>
        <fullName evidence="15">Mitochondrial import receptor subunit TOM22</fullName>
    </recommendedName>
</protein>
<keyword evidence="7 12" id="KW-1133">Transmembrane helix</keyword>
<dbReference type="PANTHER" id="PTHR46867:SF4">
    <property type="entry name" value="MITOCHONDRIAL IMPORT RECEPTOR SUBUNIT TOM9-2"/>
    <property type="match status" value="1"/>
</dbReference>
<keyword evidence="10 12" id="KW-0472">Membrane</keyword>
<evidence type="ECO:0000256" key="12">
    <source>
        <dbReference type="SAM" id="Phobius"/>
    </source>
</evidence>
<dbReference type="CDD" id="cd22884">
    <property type="entry name" value="TOM22"/>
    <property type="match status" value="1"/>
</dbReference>
<organism evidence="13 14">
    <name type="scientific">Diacronema lutheri</name>
    <name type="common">Unicellular marine alga</name>
    <name type="synonym">Monochrysis lutheri</name>
    <dbReference type="NCBI Taxonomy" id="2081491"/>
    <lineage>
        <taxon>Eukaryota</taxon>
        <taxon>Haptista</taxon>
        <taxon>Haptophyta</taxon>
        <taxon>Pavlovophyceae</taxon>
        <taxon>Pavlovales</taxon>
        <taxon>Pavlovaceae</taxon>
        <taxon>Diacronema</taxon>
    </lineage>
</organism>
<keyword evidence="3" id="KW-0813">Transport</keyword>
<dbReference type="Pfam" id="PF04281">
    <property type="entry name" value="Tom22"/>
    <property type="match status" value="1"/>
</dbReference>
<keyword evidence="5" id="KW-1000">Mitochondrion outer membrane</keyword>
<comment type="caution">
    <text evidence="13">The sequence shown here is derived from an EMBL/GenBank/DDBJ whole genome shotgun (WGS) entry which is preliminary data.</text>
</comment>
<evidence type="ECO:0000256" key="11">
    <source>
        <dbReference type="ARBA" id="ARBA00023170"/>
    </source>
</evidence>
<dbReference type="AlphaFoldDB" id="A0A8J6C0N7"/>
<sequence>MSVAASVSAFLERPGAKKARRIGFHVLRGAKKFLHGSGRAAWVMGTTALLLVVPLIFEIDREQQVAEMDAMQLGGVPTGLQPPPGLVMPPPQ</sequence>
<comment type="similarity">
    <text evidence="2">Belongs to the Tom22 family.</text>
</comment>